<keyword evidence="2" id="KW-1185">Reference proteome</keyword>
<evidence type="ECO:0000313" key="2">
    <source>
        <dbReference type="Proteomes" id="UP001500994"/>
    </source>
</evidence>
<gene>
    <name evidence="1" type="ORF">GCM10009864_78670</name>
</gene>
<organism evidence="1 2">
    <name type="scientific">Streptomyces lunalinharesii</name>
    <dbReference type="NCBI Taxonomy" id="333384"/>
    <lineage>
        <taxon>Bacteria</taxon>
        <taxon>Bacillati</taxon>
        <taxon>Actinomycetota</taxon>
        <taxon>Actinomycetes</taxon>
        <taxon>Kitasatosporales</taxon>
        <taxon>Streptomycetaceae</taxon>
        <taxon>Streptomyces</taxon>
    </lineage>
</organism>
<comment type="caution">
    <text evidence="1">The sequence shown here is derived from an EMBL/GenBank/DDBJ whole genome shotgun (WGS) entry which is preliminary data.</text>
</comment>
<evidence type="ECO:0000313" key="1">
    <source>
        <dbReference type="EMBL" id="GAA2692330.1"/>
    </source>
</evidence>
<dbReference type="RefSeq" id="WP_344584667.1">
    <property type="nucleotide sequence ID" value="NZ_BAAARK010000061.1"/>
</dbReference>
<dbReference type="Proteomes" id="UP001500994">
    <property type="component" value="Unassembled WGS sequence"/>
</dbReference>
<dbReference type="EMBL" id="BAAARK010000061">
    <property type="protein sequence ID" value="GAA2692330.1"/>
    <property type="molecule type" value="Genomic_DNA"/>
</dbReference>
<reference evidence="2" key="1">
    <citation type="journal article" date="2019" name="Int. J. Syst. Evol. Microbiol.">
        <title>The Global Catalogue of Microorganisms (GCM) 10K type strain sequencing project: providing services to taxonomists for standard genome sequencing and annotation.</title>
        <authorList>
            <consortium name="The Broad Institute Genomics Platform"/>
            <consortium name="The Broad Institute Genome Sequencing Center for Infectious Disease"/>
            <person name="Wu L."/>
            <person name="Ma J."/>
        </authorList>
    </citation>
    <scope>NUCLEOTIDE SEQUENCE [LARGE SCALE GENOMIC DNA]</scope>
    <source>
        <strain evidence="2">JCM 16374</strain>
    </source>
</reference>
<sequence length="89" mass="9764">MQPADLQQIALQLTGAARAVAGAVRRAADRWPTNHRARVLSDVVVEESERHLAASPEGTVRCVQDRARLVRALYERLGRLDNAGPVRAL</sequence>
<protein>
    <submittedName>
        <fullName evidence="1">Uncharacterized protein</fullName>
    </submittedName>
</protein>
<proteinExistence type="predicted"/>
<name>A0ABP6FIS0_9ACTN</name>
<accession>A0ABP6FIS0</accession>